<reference evidence="5" key="2">
    <citation type="submission" date="2020-10" db="EMBL/GenBank/DDBJ databases">
        <title>Mucilaginibacter sp. nov., isolated from soil.</title>
        <authorList>
            <person name="Jeon C.O."/>
        </authorList>
    </citation>
    <scope>NUCLEOTIDE SEQUENCE</scope>
    <source>
        <strain evidence="5">R11</strain>
    </source>
</reference>
<evidence type="ECO:0000313" key="5">
    <source>
        <dbReference type="EMBL" id="NCD69165.1"/>
    </source>
</evidence>
<feature type="short sequence motif" description="Histidine triad motif" evidence="2 3">
    <location>
        <begin position="91"/>
        <end position="95"/>
    </location>
</feature>
<organism evidence="5 6">
    <name type="scientific">Mucilaginibacter agri</name>
    <dbReference type="NCBI Taxonomy" id="2695265"/>
    <lineage>
        <taxon>Bacteria</taxon>
        <taxon>Pseudomonadati</taxon>
        <taxon>Bacteroidota</taxon>
        <taxon>Sphingobacteriia</taxon>
        <taxon>Sphingobacteriales</taxon>
        <taxon>Sphingobacteriaceae</taxon>
        <taxon>Mucilaginibacter</taxon>
    </lineage>
</organism>
<accession>A0A965ZE45</accession>
<dbReference type="Proteomes" id="UP000638732">
    <property type="component" value="Unassembled WGS sequence"/>
</dbReference>
<dbReference type="PANTHER" id="PTHR46648:SF1">
    <property type="entry name" value="ADENOSINE 5'-MONOPHOSPHORAMIDASE HNT1"/>
    <property type="match status" value="1"/>
</dbReference>
<name>A0A965ZE45_9SPHI</name>
<dbReference type="PROSITE" id="PS51084">
    <property type="entry name" value="HIT_2"/>
    <property type="match status" value="1"/>
</dbReference>
<proteinExistence type="predicted"/>
<feature type="active site" description="Tele-AMP-histidine intermediate" evidence="1">
    <location>
        <position position="93"/>
    </location>
</feature>
<evidence type="ECO:0000256" key="2">
    <source>
        <dbReference type="PIRSR" id="PIRSR601310-3"/>
    </source>
</evidence>
<dbReference type="RefSeq" id="WP_166585152.1">
    <property type="nucleotide sequence ID" value="NZ_WWEO01000041.1"/>
</dbReference>
<keyword evidence="6" id="KW-1185">Reference proteome</keyword>
<dbReference type="InterPro" id="IPR036265">
    <property type="entry name" value="HIT-like_sf"/>
</dbReference>
<dbReference type="EMBL" id="WWEO01000041">
    <property type="protein sequence ID" value="NCD69165.1"/>
    <property type="molecule type" value="Genomic_DNA"/>
</dbReference>
<protein>
    <submittedName>
        <fullName evidence="5">HIT domain-containing protein</fullName>
    </submittedName>
</protein>
<dbReference type="Gene3D" id="3.30.428.10">
    <property type="entry name" value="HIT-like"/>
    <property type="match status" value="1"/>
</dbReference>
<dbReference type="SUPFAM" id="SSF54197">
    <property type="entry name" value="HIT-like"/>
    <property type="match status" value="1"/>
</dbReference>
<feature type="domain" description="HIT" evidence="4">
    <location>
        <begin position="4"/>
        <end position="107"/>
    </location>
</feature>
<dbReference type="PANTHER" id="PTHR46648">
    <property type="entry name" value="HIT FAMILY PROTEIN 1"/>
    <property type="match status" value="1"/>
</dbReference>
<dbReference type="GO" id="GO:0003824">
    <property type="term" value="F:catalytic activity"/>
    <property type="evidence" value="ECO:0007669"/>
    <property type="project" value="InterPro"/>
</dbReference>
<sequence length="139" mass="15038">MGTIFSKIIAGEIPAHKVAESNEYLAFLDISPLAEGHVLVIPKKEVDNLFDLDDETYTGLQMFAKIVAIGIKRAIPCLKVGVAVIGLEVPHAHIHLIPINKVSDIDFSRPKLSFSSDELAATAAKIKAAIHNEIAEEEA</sequence>
<dbReference type="InterPro" id="IPR001310">
    <property type="entry name" value="Histidine_triad_HIT"/>
</dbReference>
<evidence type="ECO:0000256" key="3">
    <source>
        <dbReference type="PROSITE-ProRule" id="PRU00464"/>
    </source>
</evidence>
<dbReference type="AlphaFoldDB" id="A0A965ZE45"/>
<dbReference type="PRINTS" id="PR00332">
    <property type="entry name" value="HISTRIAD"/>
</dbReference>
<reference evidence="5" key="1">
    <citation type="submission" date="2020-01" db="EMBL/GenBank/DDBJ databases">
        <authorList>
            <person name="Seo Y.L."/>
        </authorList>
    </citation>
    <scope>NUCLEOTIDE SEQUENCE</scope>
    <source>
        <strain evidence="5">R11</strain>
    </source>
</reference>
<evidence type="ECO:0000256" key="1">
    <source>
        <dbReference type="PIRSR" id="PIRSR601310-1"/>
    </source>
</evidence>
<evidence type="ECO:0000313" key="6">
    <source>
        <dbReference type="Proteomes" id="UP000638732"/>
    </source>
</evidence>
<gene>
    <name evidence="5" type="ORF">GSY63_07340</name>
</gene>
<dbReference type="InterPro" id="IPR011146">
    <property type="entry name" value="HIT-like"/>
</dbReference>
<dbReference type="Pfam" id="PF01230">
    <property type="entry name" value="HIT"/>
    <property type="match status" value="1"/>
</dbReference>
<evidence type="ECO:0000259" key="4">
    <source>
        <dbReference type="PROSITE" id="PS51084"/>
    </source>
</evidence>
<comment type="caution">
    <text evidence="5">The sequence shown here is derived from an EMBL/GenBank/DDBJ whole genome shotgun (WGS) entry which is preliminary data.</text>
</comment>
<dbReference type="GO" id="GO:0009117">
    <property type="term" value="P:nucleotide metabolic process"/>
    <property type="evidence" value="ECO:0007669"/>
    <property type="project" value="TreeGrafter"/>
</dbReference>